<dbReference type="KEGG" id="bgoe:IFJ75_05285"/>
<dbReference type="RefSeq" id="WP_207931589.1">
    <property type="nucleotide sequence ID" value="NZ_CP062222.1"/>
</dbReference>
<dbReference type="Proteomes" id="UP000663918">
    <property type="component" value="Chromosome"/>
</dbReference>
<gene>
    <name evidence="1" type="ORF">IFJ75_05285</name>
</gene>
<sequence length="101" mass="10934">MIEESYVRLYAGDFARLAVRAGAAPLDPAILTRRMKEARVHAGVMDARKGDGHLEALVTRLRDEASRPRARGLMGSIDTAEANAHHHDFLTGVADALSLAD</sequence>
<organism evidence="1 2">
    <name type="scientific">Brevundimonas goettingensis</name>
    <dbReference type="NCBI Taxonomy" id="2774190"/>
    <lineage>
        <taxon>Bacteria</taxon>
        <taxon>Pseudomonadati</taxon>
        <taxon>Pseudomonadota</taxon>
        <taxon>Alphaproteobacteria</taxon>
        <taxon>Caulobacterales</taxon>
        <taxon>Caulobacteraceae</taxon>
        <taxon>Brevundimonas</taxon>
    </lineage>
</organism>
<evidence type="ECO:0000313" key="2">
    <source>
        <dbReference type="Proteomes" id="UP000663918"/>
    </source>
</evidence>
<accession>A0A975C1U4</accession>
<keyword evidence="2" id="KW-1185">Reference proteome</keyword>
<name>A0A975C1U4_9CAUL</name>
<protein>
    <submittedName>
        <fullName evidence="1">Uncharacterized protein</fullName>
    </submittedName>
</protein>
<dbReference type="AlphaFoldDB" id="A0A975C1U4"/>
<proteinExistence type="predicted"/>
<dbReference type="EMBL" id="CP062222">
    <property type="protein sequence ID" value="QTC92308.1"/>
    <property type="molecule type" value="Genomic_DNA"/>
</dbReference>
<reference evidence="1" key="1">
    <citation type="submission" date="2020-09" db="EMBL/GenBank/DDBJ databases">
        <title>Brevundimonas sp. LVF2 isolated from a puddle in Goettingen, Germany.</title>
        <authorList>
            <person name="Friedrich I."/>
            <person name="Klassen A."/>
            <person name="Hannes N."/>
            <person name="Schneider D."/>
            <person name="Hertel R."/>
            <person name="Daniel R."/>
        </authorList>
    </citation>
    <scope>NUCLEOTIDE SEQUENCE</scope>
    <source>
        <strain evidence="1">LVF2</strain>
    </source>
</reference>
<evidence type="ECO:0000313" key="1">
    <source>
        <dbReference type="EMBL" id="QTC92308.1"/>
    </source>
</evidence>